<evidence type="ECO:0000256" key="4">
    <source>
        <dbReference type="SAM" id="MobiDB-lite"/>
    </source>
</evidence>
<dbReference type="InterPro" id="IPR013783">
    <property type="entry name" value="Ig-like_fold"/>
</dbReference>
<dbReference type="Pfam" id="PF00933">
    <property type="entry name" value="Glyco_hydro_3"/>
    <property type="match status" value="1"/>
</dbReference>
<feature type="compositionally biased region" description="Pro residues" evidence="4">
    <location>
        <begin position="474"/>
        <end position="491"/>
    </location>
</feature>
<dbReference type="PANTHER" id="PTHR42721">
    <property type="entry name" value="SUGAR HYDROLASE-RELATED"/>
    <property type="match status" value="1"/>
</dbReference>
<dbReference type="InterPro" id="IPR026891">
    <property type="entry name" value="Fn3-like"/>
</dbReference>
<dbReference type="Gene3D" id="2.60.120.380">
    <property type="match status" value="1"/>
</dbReference>
<gene>
    <name evidence="6" type="ORF">HCN56_03630</name>
</gene>
<feature type="region of interest" description="Disordered" evidence="4">
    <location>
        <begin position="1"/>
        <end position="48"/>
    </location>
</feature>
<dbReference type="SUPFAM" id="SSF52279">
    <property type="entry name" value="Beta-D-glucan exohydrolase, C-terminal domain"/>
    <property type="match status" value="1"/>
</dbReference>
<evidence type="ECO:0000256" key="3">
    <source>
        <dbReference type="ARBA" id="ARBA00022801"/>
    </source>
</evidence>
<reference evidence="6 7" key="1">
    <citation type="submission" date="2020-03" db="EMBL/GenBank/DDBJ databases">
        <title>Draft genome of Streptomyces sp. ventii, isolated from the Axial Seamount in the Pacific Ocean, and resequencing of the two type strains Streptomyces lonarensis strain NCL 716 and Streptomyces bohaiensis strain 11A07.</title>
        <authorList>
            <person name="Loughran R.M."/>
            <person name="Pfannmuller K.M."/>
            <person name="Wasson B.J."/>
            <person name="Deadmond M.C."/>
            <person name="Paddock B.E."/>
            <person name="Koyack M.J."/>
            <person name="Gallegos D.A."/>
            <person name="Mitchell E.A."/>
            <person name="Ushijima B."/>
            <person name="Saw J.H."/>
            <person name="Mcphail K.L."/>
            <person name="Videau P."/>
        </authorList>
    </citation>
    <scope>NUCLEOTIDE SEQUENCE [LARGE SCALE GENOMIC DNA]</scope>
    <source>
        <strain evidence="6 7">NCL716</strain>
    </source>
</reference>
<dbReference type="Gene3D" id="3.40.50.1700">
    <property type="entry name" value="Glycoside hydrolase family 3 C-terminal domain"/>
    <property type="match status" value="1"/>
</dbReference>
<dbReference type="InterPro" id="IPR044993">
    <property type="entry name" value="BXL"/>
</dbReference>
<dbReference type="Gene3D" id="3.20.20.300">
    <property type="entry name" value="Glycoside hydrolase, family 3, N-terminal domain"/>
    <property type="match status" value="1"/>
</dbReference>
<dbReference type="GO" id="GO:0031222">
    <property type="term" value="P:arabinan catabolic process"/>
    <property type="evidence" value="ECO:0007669"/>
    <property type="project" value="TreeGrafter"/>
</dbReference>
<dbReference type="InterPro" id="IPR036881">
    <property type="entry name" value="Glyco_hydro_3_C_sf"/>
</dbReference>
<keyword evidence="3 6" id="KW-0378">Hydrolase</keyword>
<dbReference type="PANTHER" id="PTHR42721:SF3">
    <property type="entry name" value="BETA-D-XYLOSIDASE 5-RELATED"/>
    <property type="match status" value="1"/>
</dbReference>
<sequence>MTDHRAHATPGAHGAPLVPAGPGSPAGEPGGLAPGHPGAGPPGPRRPTTAERVEELLGRLTTDERVALLHQYAPAVARVGLAAFRTGQEALHGVAWAGTATVLPQAVGLGATWDAELLHRAGEMVGTEIRAKRRDDTAVGLNVWSPTVNLLRHPLWGRGEEGYSEDPAHTAAMATAYTRGLRGDHPEFWRTAPVLKHWLAHNNETRRDTTSSSVRPRVLHEYDLRAFRRPVRAGAVAGVMPAYNLVNGRPNHLSPLLAGELRRWTELPLVVCSDAGAPSNLVDSEHYLATHAEATAAALRAGVDSFTDHGDDPTTMTARLHQALDLGLIDRGDIDTAVRRLLHMRFLLGEFDPEDDPWTAGGAVDRPAHRALAREAAEKAVVLLRNDGLLPLTEARQIAVVGPLADSCRLDWYSGTPPYAISPLDGIRARYGSAAVRHHDGNDRIRLRTTTGGLHVPDPADVTEPATPGSAAAPPEPTPGTTPADPTPADLPPAGTTSAEPQRVVEGTADEATELVVDDWGDGVLTLRLPGGPYLAAGEDGVLRASSREPGGWIVRETFRLLPVPGETVRPGHEAAEPQRLLHHLASGGHLCLTPEGGRVATPDGTPLGVEQATVLTVETTLDGVAAAATEAGNADTVVVVTGNDPHVNGRETEDRTTLRLPEHQQRLWRAVHDINSRTVLVLCSSYPYAVPEADAALPALLWTAHGGQEAGSALARVLAGDVSPAGRLPQTWYARDTDLPDLLDYDIIGSRQTYLYSEATPLYAFGHGLSYTTFRYGTPTVTLAPAGTDPSRSPSAPAPAPAPAPDDPTGGAQLHISCEVTNTGGRTADEVVQFYGRAHDPHVPRPKRQLLDFSRVRIKAGATVRVSATVELAELGHWDTARRRWTVTAGRYAIDVGAASDDIRATTTLDVPGEAPIPHPAAVRGLAAADYDEQWGTELVDLSRTDGDAVAPADPGAPGRLLFRNCDIGAAAAVTARAAGRGTVTVQLLPAGDGGLSAPADAGAARIVFDDASPDRYVYRERTARLPGAQAGAPAPGGSADARRDVLLTLDGGLRLDRIALHAEEPPARRP</sequence>
<feature type="region of interest" description="Disordered" evidence="4">
    <location>
        <begin position="442"/>
        <end position="503"/>
    </location>
</feature>
<evidence type="ECO:0000259" key="5">
    <source>
        <dbReference type="SMART" id="SM01217"/>
    </source>
</evidence>
<feature type="compositionally biased region" description="Pro residues" evidence="4">
    <location>
        <begin position="797"/>
        <end position="807"/>
    </location>
</feature>
<dbReference type="Gene3D" id="2.60.40.10">
    <property type="entry name" value="Immunoglobulins"/>
    <property type="match status" value="1"/>
</dbReference>
<dbReference type="GO" id="GO:0046556">
    <property type="term" value="F:alpha-L-arabinofuranosidase activity"/>
    <property type="evidence" value="ECO:0007669"/>
    <property type="project" value="TreeGrafter"/>
</dbReference>
<feature type="compositionally biased region" description="Low complexity" evidence="4">
    <location>
        <begin position="463"/>
        <end position="473"/>
    </location>
</feature>
<dbReference type="PRINTS" id="PR00133">
    <property type="entry name" value="GLHYDRLASE3"/>
</dbReference>
<organism evidence="6 7">
    <name type="scientific">Streptomyces lonarensis</name>
    <dbReference type="NCBI Taxonomy" id="700599"/>
    <lineage>
        <taxon>Bacteria</taxon>
        <taxon>Bacillati</taxon>
        <taxon>Actinomycetota</taxon>
        <taxon>Actinomycetes</taxon>
        <taxon>Kitasatosporales</taxon>
        <taxon>Streptomycetaceae</taxon>
        <taxon>Streptomyces</taxon>
    </lineage>
</organism>
<feature type="domain" description="Fibronectin type III-like" evidence="5">
    <location>
        <begin position="831"/>
        <end position="901"/>
    </location>
</feature>
<dbReference type="EMBL" id="JAAVJD010000013">
    <property type="protein sequence ID" value="NJQ04697.1"/>
    <property type="molecule type" value="Genomic_DNA"/>
</dbReference>
<feature type="region of interest" description="Disordered" evidence="4">
    <location>
        <begin position="783"/>
        <end position="813"/>
    </location>
</feature>
<dbReference type="InterPro" id="IPR001764">
    <property type="entry name" value="Glyco_hydro_3_N"/>
</dbReference>
<comment type="similarity">
    <text evidence="1">Belongs to the glycosyl hydrolase 3 family.</text>
</comment>
<dbReference type="InterPro" id="IPR036962">
    <property type="entry name" value="Glyco_hydro_3_N_sf"/>
</dbReference>
<dbReference type="AlphaFoldDB" id="A0A7X6CY36"/>
<dbReference type="Pfam" id="PF14310">
    <property type="entry name" value="Fn3-like"/>
    <property type="match status" value="1"/>
</dbReference>
<dbReference type="SMART" id="SM01217">
    <property type="entry name" value="Fn3_like"/>
    <property type="match status" value="1"/>
</dbReference>
<evidence type="ECO:0000256" key="1">
    <source>
        <dbReference type="ARBA" id="ARBA00005336"/>
    </source>
</evidence>
<name>A0A7X6CY36_9ACTN</name>
<proteinExistence type="inferred from homology"/>
<evidence type="ECO:0000256" key="2">
    <source>
        <dbReference type="ARBA" id="ARBA00022729"/>
    </source>
</evidence>
<keyword evidence="2" id="KW-0732">Signal</keyword>
<dbReference type="InterPro" id="IPR017853">
    <property type="entry name" value="GH"/>
</dbReference>
<dbReference type="Proteomes" id="UP000578686">
    <property type="component" value="Unassembled WGS sequence"/>
</dbReference>
<evidence type="ECO:0000313" key="6">
    <source>
        <dbReference type="EMBL" id="NJQ04697.1"/>
    </source>
</evidence>
<dbReference type="SUPFAM" id="SSF51445">
    <property type="entry name" value="(Trans)glycosidases"/>
    <property type="match status" value="1"/>
</dbReference>
<dbReference type="GO" id="GO:0045493">
    <property type="term" value="P:xylan catabolic process"/>
    <property type="evidence" value="ECO:0007669"/>
    <property type="project" value="InterPro"/>
</dbReference>
<dbReference type="FunFam" id="3.20.20.300:FF:000020">
    <property type="entry name" value="Sugar hydrolase"/>
    <property type="match status" value="1"/>
</dbReference>
<dbReference type="Pfam" id="PF01915">
    <property type="entry name" value="Glyco_hydro_3_C"/>
    <property type="match status" value="1"/>
</dbReference>
<dbReference type="GO" id="GO:0009044">
    <property type="term" value="F:xylan 1,4-beta-xylosidase activity"/>
    <property type="evidence" value="ECO:0007669"/>
    <property type="project" value="InterPro"/>
</dbReference>
<keyword evidence="7" id="KW-1185">Reference proteome</keyword>
<accession>A0A7X6CY36</accession>
<protein>
    <submittedName>
        <fullName evidence="6">Sugar hydrolase</fullName>
    </submittedName>
</protein>
<dbReference type="InterPro" id="IPR002772">
    <property type="entry name" value="Glyco_hydro_3_C"/>
</dbReference>
<comment type="caution">
    <text evidence="6">The sequence shown here is derived from an EMBL/GenBank/DDBJ whole genome shotgun (WGS) entry which is preliminary data.</text>
</comment>
<evidence type="ECO:0000313" key="7">
    <source>
        <dbReference type="Proteomes" id="UP000578686"/>
    </source>
</evidence>
<dbReference type="RefSeq" id="WP_167968000.1">
    <property type="nucleotide sequence ID" value="NZ_BHZG01000344.1"/>
</dbReference>